<dbReference type="Proteomes" id="UP000077701">
    <property type="component" value="Unassembled WGS sequence"/>
</dbReference>
<evidence type="ECO:0000256" key="2">
    <source>
        <dbReference type="SAM" id="SignalP"/>
    </source>
</evidence>
<evidence type="ECO:0000313" key="3">
    <source>
        <dbReference type="EMBL" id="GAT69947.1"/>
    </source>
</evidence>
<comment type="caution">
    <text evidence="3">The sequence shown here is derived from an EMBL/GenBank/DDBJ whole genome shotgun (WGS) entry which is preliminary data.</text>
</comment>
<dbReference type="OrthoDB" id="5187457at2"/>
<feature type="signal peptide" evidence="2">
    <location>
        <begin position="1"/>
        <end position="25"/>
    </location>
</feature>
<feature type="chain" id="PRO_5039427925" description="Secreted protein" evidence="2">
    <location>
        <begin position="26"/>
        <end position="204"/>
    </location>
</feature>
<organism evidence="3 4">
    <name type="scientific">Planomonospora sphaerica</name>
    <dbReference type="NCBI Taxonomy" id="161355"/>
    <lineage>
        <taxon>Bacteria</taxon>
        <taxon>Bacillati</taxon>
        <taxon>Actinomycetota</taxon>
        <taxon>Actinomycetes</taxon>
        <taxon>Streptosporangiales</taxon>
        <taxon>Streptosporangiaceae</taxon>
        <taxon>Planomonospora</taxon>
    </lineage>
</organism>
<proteinExistence type="predicted"/>
<feature type="region of interest" description="Disordered" evidence="1">
    <location>
        <begin position="175"/>
        <end position="204"/>
    </location>
</feature>
<feature type="compositionally biased region" description="Low complexity" evidence="1">
    <location>
        <begin position="179"/>
        <end position="191"/>
    </location>
</feature>
<gene>
    <name evidence="3" type="ORF">PS9374_05627</name>
</gene>
<dbReference type="EMBL" id="BDCX01000015">
    <property type="protein sequence ID" value="GAT69947.1"/>
    <property type="molecule type" value="Genomic_DNA"/>
</dbReference>
<evidence type="ECO:0000256" key="1">
    <source>
        <dbReference type="SAM" id="MobiDB-lite"/>
    </source>
</evidence>
<name>A0A161LLX8_9ACTN</name>
<dbReference type="AlphaFoldDB" id="A0A161LLX8"/>
<reference evidence="4" key="2">
    <citation type="submission" date="2016-04" db="EMBL/GenBank/DDBJ databases">
        <title>Planomonospora sphaerica JCM9374 whole genome shotgun sequence.</title>
        <authorList>
            <person name="Suzuki T."/>
            <person name="Dohra H."/>
            <person name="Kodani S."/>
        </authorList>
    </citation>
    <scope>NUCLEOTIDE SEQUENCE [LARGE SCALE GENOMIC DNA]</scope>
    <source>
        <strain evidence="4">JCM 9374</strain>
    </source>
</reference>
<evidence type="ECO:0000313" key="4">
    <source>
        <dbReference type="Proteomes" id="UP000077701"/>
    </source>
</evidence>
<dbReference type="RefSeq" id="WP_068901762.1">
    <property type="nucleotide sequence ID" value="NZ_BDCX01000015.1"/>
</dbReference>
<keyword evidence="4" id="KW-1185">Reference proteome</keyword>
<protein>
    <recommendedName>
        <fullName evidence="5">Secreted protein</fullName>
    </recommendedName>
</protein>
<reference evidence="3 4" key="1">
    <citation type="journal article" date="2016" name="Genome Announc.">
        <title>Draft Genome Sequence of Planomonospora sphaerica JCM9374, a Rare Actinomycete.</title>
        <authorList>
            <person name="Dohra H."/>
            <person name="Suzuki T."/>
            <person name="Inoue Y."/>
            <person name="Kodani S."/>
        </authorList>
    </citation>
    <scope>NUCLEOTIDE SEQUENCE [LARGE SCALE GENOMIC DNA]</scope>
    <source>
        <strain evidence="3 4">JCM 9374</strain>
    </source>
</reference>
<keyword evidence="2" id="KW-0732">Signal</keyword>
<sequence>MARSRLALKTVLHGGFALLFTTAWAQPAHAAEKIVYQSSSLCVKGEARLFRAVSGGLIGYVGDGYTHALNPGCTTGVTRSGALKVDVYRWNGSAWTVCRTSGWKYGTTGQSTGQFAGPYGPSATVHYGNAAGNGPACGAGYYGTLSNVYAADAGEWRGGSVWSGYQHVPATHLRGETKPAAPSLPAPASESVPPPAGAPDAPQG</sequence>
<evidence type="ECO:0008006" key="5">
    <source>
        <dbReference type="Google" id="ProtNLM"/>
    </source>
</evidence>
<accession>A0A161LLX8</accession>